<dbReference type="Pfam" id="PF11738">
    <property type="entry name" value="DUF3298"/>
    <property type="match status" value="1"/>
</dbReference>
<dbReference type="Proteomes" id="UP000294444">
    <property type="component" value="Chromosome"/>
</dbReference>
<evidence type="ECO:0000259" key="2">
    <source>
        <dbReference type="Pfam" id="PF11738"/>
    </source>
</evidence>
<evidence type="ECO:0000313" key="4">
    <source>
        <dbReference type="Proteomes" id="UP000294444"/>
    </source>
</evidence>
<keyword evidence="1" id="KW-0175">Coiled coil</keyword>
<keyword evidence="4" id="KW-1185">Reference proteome</keyword>
<dbReference type="InterPro" id="IPR021729">
    <property type="entry name" value="DUF3298"/>
</dbReference>
<dbReference type="PROSITE" id="PS51257">
    <property type="entry name" value="PROKAR_LIPOPROTEIN"/>
    <property type="match status" value="1"/>
</dbReference>
<accession>A0A4P7CEC3</accession>
<dbReference type="Gene3D" id="3.30.565.40">
    <property type="entry name" value="Fervidobacterium nodosum Rt17-B1 like"/>
    <property type="match status" value="1"/>
</dbReference>
<dbReference type="InterPro" id="IPR037126">
    <property type="entry name" value="PdaC/RsiV-like_sf"/>
</dbReference>
<feature type="coiled-coil region" evidence="1">
    <location>
        <begin position="24"/>
        <end position="72"/>
    </location>
</feature>
<organism evidence="3 4">
    <name type="scientific">Actinobacillus indolicus</name>
    <dbReference type="NCBI Taxonomy" id="51049"/>
    <lineage>
        <taxon>Bacteria</taxon>
        <taxon>Pseudomonadati</taxon>
        <taxon>Pseudomonadota</taxon>
        <taxon>Gammaproteobacteria</taxon>
        <taxon>Pasteurellales</taxon>
        <taxon>Pasteurellaceae</taxon>
        <taxon>Actinobacillus</taxon>
    </lineage>
</organism>
<gene>
    <name evidence="3" type="ORF">EXH44_02930</name>
</gene>
<dbReference type="AlphaFoldDB" id="A0A4P7CEC3"/>
<name>A0A4P7CEC3_9PAST</name>
<dbReference type="EMBL" id="CP038145">
    <property type="protein sequence ID" value="QBQ63263.1"/>
    <property type="molecule type" value="Genomic_DNA"/>
</dbReference>
<feature type="domain" description="DUF3298" evidence="2">
    <location>
        <begin position="237"/>
        <end position="310"/>
    </location>
</feature>
<proteinExistence type="predicted"/>
<reference evidence="3 4" key="1">
    <citation type="submission" date="2019-03" db="EMBL/GenBank/DDBJ databases">
        <authorList>
            <person name="Che Y."/>
            <person name="Zhou L."/>
        </authorList>
    </citation>
    <scope>NUCLEOTIDE SEQUENCE [LARGE SCALE GENOMIC DNA]</scope>
    <source>
        <strain evidence="3 4">AIFJ1607</strain>
    </source>
</reference>
<dbReference type="Gene3D" id="3.90.640.20">
    <property type="entry name" value="Heat-shock cognate protein, ATPase"/>
    <property type="match status" value="1"/>
</dbReference>
<dbReference type="KEGG" id="aio:EXH44_02930"/>
<evidence type="ECO:0000256" key="1">
    <source>
        <dbReference type="SAM" id="Coils"/>
    </source>
</evidence>
<dbReference type="RefSeq" id="WP_162856197.1">
    <property type="nucleotide sequence ID" value="NZ_CP038145.1"/>
</dbReference>
<evidence type="ECO:0000313" key="3">
    <source>
        <dbReference type="EMBL" id="QBQ63263.1"/>
    </source>
</evidence>
<sequence>MKKSFIAIAISSAIFLSACDDKEKNALTAQVQQSTQEISQLKSDLEKTKAELDNASKELVDLKAEAEKAKSAFPALRVEIETLFDKQEVVKHKKDPNSDDEFFREETLVQVGITLPKTNIEWLDTLIYNEFIQNWSGEFDAQGNKIPVPKVEKGKERETALKVIQKQFDAMIADAKENPAIAYTEVMNSNYVYQRNNLVVFSQFYNSYTGGAHGMYSTTYLNIDTDKQAIIKLSDLLSEKEQAALKETLWNRYVDEWALLSGDNSEPFSAKAELTFSEEFYFSESGITFVYPPYALGPFSMGEVELTLYWGEINEFLPKEYQGRDKYIEAGF</sequence>
<protein>
    <submittedName>
        <fullName evidence="3">DUF3298 domain-containing protein</fullName>
    </submittedName>
</protein>